<reference evidence="1 2" key="1">
    <citation type="submission" date="2022-10" db="EMBL/GenBank/DDBJ databases">
        <title>Comparative genomics and taxonomic characterization of three novel marine species of genus Reichenbachiella exhibiting antioxidant and polysaccharide degradation activities.</title>
        <authorList>
            <person name="Muhammad N."/>
            <person name="Lee Y.-J."/>
            <person name="Ko J."/>
            <person name="Kim S.-G."/>
        </authorList>
    </citation>
    <scope>NUCLEOTIDE SEQUENCE [LARGE SCALE GENOMIC DNA]</scope>
    <source>
        <strain evidence="1 2">ABR2-5</strain>
    </source>
</reference>
<protein>
    <submittedName>
        <fullName evidence="1">Uncharacterized protein</fullName>
    </submittedName>
</protein>
<name>A0ABT3CXE2_9BACT</name>
<evidence type="ECO:0000313" key="2">
    <source>
        <dbReference type="Proteomes" id="UP001300692"/>
    </source>
</evidence>
<proteinExistence type="predicted"/>
<dbReference type="RefSeq" id="WP_264139234.1">
    <property type="nucleotide sequence ID" value="NZ_JAOYOD010000001.1"/>
</dbReference>
<organism evidence="1 2">
    <name type="scientific">Reichenbachiella ulvae</name>
    <dbReference type="NCBI Taxonomy" id="2980104"/>
    <lineage>
        <taxon>Bacteria</taxon>
        <taxon>Pseudomonadati</taxon>
        <taxon>Bacteroidota</taxon>
        <taxon>Cytophagia</taxon>
        <taxon>Cytophagales</taxon>
        <taxon>Reichenbachiellaceae</taxon>
        <taxon>Reichenbachiella</taxon>
    </lineage>
</organism>
<accession>A0ABT3CXE2</accession>
<gene>
    <name evidence="1" type="ORF">N7U62_16935</name>
</gene>
<dbReference type="Proteomes" id="UP001300692">
    <property type="component" value="Unassembled WGS sequence"/>
</dbReference>
<comment type="caution">
    <text evidence="1">The sequence shown here is derived from an EMBL/GenBank/DDBJ whole genome shotgun (WGS) entry which is preliminary data.</text>
</comment>
<sequence length="83" mass="9932">MTQLVHDCLETYDQHLLTDSHLVEDFFNQNIPDNTDKKHLFDNLNNVESIQLLEMAQISILLEENRYLLSHFDHAINRMYLKM</sequence>
<evidence type="ECO:0000313" key="1">
    <source>
        <dbReference type="EMBL" id="MCV9388371.1"/>
    </source>
</evidence>
<dbReference type="EMBL" id="JAOYOD010000001">
    <property type="protein sequence ID" value="MCV9388371.1"/>
    <property type="molecule type" value="Genomic_DNA"/>
</dbReference>
<keyword evidence="2" id="KW-1185">Reference proteome</keyword>